<dbReference type="Gene3D" id="3.40.50.410">
    <property type="entry name" value="von Willebrand factor, type A domain"/>
    <property type="match status" value="1"/>
</dbReference>
<evidence type="ECO:0000313" key="5">
    <source>
        <dbReference type="Proteomes" id="UP000076722"/>
    </source>
</evidence>
<dbReference type="InterPro" id="IPR002035">
    <property type="entry name" value="VWF_A"/>
</dbReference>
<sequence length="2198" mass="248908">MISKLPAPNSKSSTALDLADYISGFQILQLTNENTSSGLVNKIIIAEHHLGRFINSVSPGTYNSLTNVNLRVLDQFKIKPVGVYGTRKELVQFLLRIDGVTEDVAEHILEPRTSDHAVDVPILHSGLYLFSSSASSPTNDDEEPANNQYFLVYWPEDTTWSDSAEPHVVKNRTTFMRYLTKLCDQLLVFIDDNSVDKLISDSSHDKSDSDTDEDSDAELSSDGEEREDEAKSRMFEFNVAKMDDQKESITPYPGFEFAHHEITQDTKGTMPDGTQVPLPRLITSETHQGYIIPHYVPETRRTEPFNKTWNRMALLNAFQNFSIRVDPTLPEAELHLFSEVYVRSTLPTEYSEWDRELQEVEREISQERDEKEAAQKKESEVNRHNLELAVECWIIEKMGQSHLSALTQLDIKSTSWEKLDESERRRHLDYASASMKAYNQVGIEEQISSMMHRKLSQPLSNRCAYHHCKERFLIVDYLFRNCQPPDVSPEVEWEHEDKVKLSSAICSDDDLSLKLPEWMVVRSDNESWLSKIFGKLRSTPQEPQDIIRIAAAECGTENMNDVEFLQQINNITYKQETLAEPAVKVLAEMCKEFRTIFGDLIREITDLLDRIMASTFKEVLSTQLVKKKQERRLAVNKALLEKVNRQIAGGRPELRILGFKPQHNHQRSNPASHGIFVIPAREEIHQPALNTYHLRLLGVHSDDRRKLLSEEGYKFEPQMGFLQQNPWIFSLPVGYVVKHFQIFHNTNCLVVIDDNSDTFKVYLSSLDRLHSAVSPGNAYQLALRKDKVGNEPVIAVDEVRNLFASVGYDSTKAICQLHVWRIADDFHTGFEPTGAPITLIPWQAEPLRVVQACFVSGADEIVLVEASGCVRIYSLARRQYRPAHVQLVKVPRKIFSSSDGSCIFALESEDRANRLLAYHSASFGLKPDCHNIILPDGDPSFFELSSLGHRNLVHVIHMSLDDHTLTSTSLRITQESSSYQFTSRKLNSSLKAEQRAEHGAIHPLISCHEEMWTRFPVVAAVQRETLNQDGRSPSFIHFITPRENIDFGVCFKDMLKRCKKQTKKTFDIRLKTRKILAIAPDDLRLPISSSTFIMGEWIVELLCLLPIQIAVTRENLFLPLKDGILSSDVESSMLGAELGQIMQTLSLGWYENLFQQYYAGRPVKQSVGKSYMMYHFADTSFQGSAMRTTEGCWLSLTPTKEFLLVSLDFEGLGSVERSIQEDTLLVLLNCAISNLVLFRNNFALTRDIASAFHSFQSSASILEPTANPTLFQSALSIIVKDVADADSDEIVQEFGDKFQRIVMDEQESNFITRLHNGNINIIPWPLIETEKFYTIFKQVRKTLVDRRVTHVNGVRFLETLKMLMAKLKINDWSSLDQSLAVYRAQRLDGLLLSALALGVLDSETQEPLSDMDTGLVLEADGDIPQRLFILGFSYQQESEVLLERAKDPGPASVMSELRGAFASSKHRADPVWIDELSRFLSDIADRRLNHVRLWLETNSQRFSGHPEIKIVQRRFEQEQVELKASLQVCKLQCAECRLLCVEPLRHLGAHTCHTDHRCQFACDYLEDHDEDDVGCELPCRTGHLCGLYCDHSDKVGCLGPCTKEVDHADAEHACSARYHQCGMPCDLRNILSREKTPYSCPQSCTQPFDVPHDNHSCAESSCPLQCELCKRLCNGSHLHGLSERQHLCGQDHPCSSLCSAPGVCEVETVPHSITATFSGKYDTFQFTKQSVKRLPCSLTIPAGSTQHHGPHRHSVEENVFHYCDARCAGCDYVCTLPYGHRQNEHETSHGSCTRTQWALEGDRDAMVEIGGHRYATSDSGSSMLCSMVCSAVGKRHAHIDFCRAEGGRCRAPGLDHINTRMEPNANLMKDWITHKLHWERLGFKDPYGQRERAEFALCDAQCRDPQHEAHGNAAAEPSFCTLPMFHHPHRVVPNNFNGYVSTDGHLFNCNDPTSRYQSYHVIFVIDRSGSMASNDRWPLGGTPVTNRIVAASNNRLGAVFSALYSFWTARAAGYEHIRRLQGNRAFKDAYSLIFFHQEYQIVREHDATSTPDQLLDMVLEQRARFGTNFDLGIAAAHYVMERHWSAERTPVIIFLSDGECGVTERGVVDMAQRAVELGKPLSFHAVSFGSDERSYYLRRMATLAAEVYAEAQRDADAPPAREACTYTVAIDTISLAGTFLEFAESLHKPRAALLLRKR</sequence>
<evidence type="ECO:0000256" key="1">
    <source>
        <dbReference type="SAM" id="Coils"/>
    </source>
</evidence>
<name>A0A164WI19_9AGAM</name>
<dbReference type="Gene3D" id="3.40.50.300">
    <property type="entry name" value="P-loop containing nucleotide triphosphate hydrolases"/>
    <property type="match status" value="1"/>
</dbReference>
<dbReference type="CDD" id="cd00198">
    <property type="entry name" value="vWFA"/>
    <property type="match status" value="1"/>
</dbReference>
<dbReference type="Proteomes" id="UP000076722">
    <property type="component" value="Unassembled WGS sequence"/>
</dbReference>
<feature type="region of interest" description="Disordered" evidence="2">
    <location>
        <begin position="200"/>
        <end position="232"/>
    </location>
</feature>
<evidence type="ECO:0000313" key="4">
    <source>
        <dbReference type="EMBL" id="KZS95062.1"/>
    </source>
</evidence>
<reference evidence="4 5" key="1">
    <citation type="journal article" date="2016" name="Mol. Biol. Evol.">
        <title>Comparative Genomics of Early-Diverging Mushroom-Forming Fungi Provides Insights into the Origins of Lignocellulose Decay Capabilities.</title>
        <authorList>
            <person name="Nagy L.G."/>
            <person name="Riley R."/>
            <person name="Tritt A."/>
            <person name="Adam C."/>
            <person name="Daum C."/>
            <person name="Floudas D."/>
            <person name="Sun H."/>
            <person name="Yadav J.S."/>
            <person name="Pangilinan J."/>
            <person name="Larsson K.H."/>
            <person name="Matsuura K."/>
            <person name="Barry K."/>
            <person name="Labutti K."/>
            <person name="Kuo R."/>
            <person name="Ohm R.A."/>
            <person name="Bhattacharya S.S."/>
            <person name="Shirouzu T."/>
            <person name="Yoshinaga Y."/>
            <person name="Martin F.M."/>
            <person name="Grigoriev I.V."/>
            <person name="Hibbett D.S."/>
        </authorList>
    </citation>
    <scope>NUCLEOTIDE SEQUENCE [LARGE SCALE GENOMIC DNA]</scope>
    <source>
        <strain evidence="4 5">HHB9708</strain>
    </source>
</reference>
<dbReference type="OrthoDB" id="2343366at2759"/>
<feature type="compositionally biased region" description="Acidic residues" evidence="2">
    <location>
        <begin position="210"/>
        <end position="227"/>
    </location>
</feature>
<dbReference type="InterPro" id="IPR027417">
    <property type="entry name" value="P-loop_NTPase"/>
</dbReference>
<feature type="compositionally biased region" description="Basic and acidic residues" evidence="2">
    <location>
        <begin position="200"/>
        <end position="209"/>
    </location>
</feature>
<feature type="coiled-coil region" evidence="1">
    <location>
        <begin position="350"/>
        <end position="377"/>
    </location>
</feature>
<dbReference type="PANTHER" id="PTHR22796:SF1">
    <property type="entry name" value="VWFA DOMAIN-CONTAINING PROTEIN"/>
    <property type="match status" value="1"/>
</dbReference>
<organism evidence="4 5">
    <name type="scientific">Sistotremastrum niveocremeum HHB9708</name>
    <dbReference type="NCBI Taxonomy" id="1314777"/>
    <lineage>
        <taxon>Eukaryota</taxon>
        <taxon>Fungi</taxon>
        <taxon>Dikarya</taxon>
        <taxon>Basidiomycota</taxon>
        <taxon>Agaricomycotina</taxon>
        <taxon>Agaricomycetes</taxon>
        <taxon>Sistotremastrales</taxon>
        <taxon>Sistotremastraceae</taxon>
        <taxon>Sertulicium</taxon>
        <taxon>Sertulicium niveocremeum</taxon>
    </lineage>
</organism>
<keyword evidence="1" id="KW-0175">Coiled coil</keyword>
<accession>A0A164WI19</accession>
<evidence type="ECO:0000259" key="3">
    <source>
        <dbReference type="PROSITE" id="PS50234"/>
    </source>
</evidence>
<dbReference type="EMBL" id="KV419402">
    <property type="protein sequence ID" value="KZS95062.1"/>
    <property type="molecule type" value="Genomic_DNA"/>
</dbReference>
<gene>
    <name evidence="4" type="ORF">SISNIDRAFT_452370</name>
</gene>
<dbReference type="STRING" id="1314777.A0A164WI19"/>
<dbReference type="PANTHER" id="PTHR22796">
    <property type="entry name" value="URG4-RELATED"/>
    <property type="match status" value="1"/>
</dbReference>
<dbReference type="PROSITE" id="PS50234">
    <property type="entry name" value="VWFA"/>
    <property type="match status" value="1"/>
</dbReference>
<evidence type="ECO:0000256" key="2">
    <source>
        <dbReference type="SAM" id="MobiDB-lite"/>
    </source>
</evidence>
<dbReference type="InterPro" id="IPR036465">
    <property type="entry name" value="vWFA_dom_sf"/>
</dbReference>
<dbReference type="Pfam" id="PF13519">
    <property type="entry name" value="VWA_2"/>
    <property type="match status" value="1"/>
</dbReference>
<proteinExistence type="predicted"/>
<feature type="domain" description="VWFA" evidence="3">
    <location>
        <begin position="1960"/>
        <end position="2173"/>
    </location>
</feature>
<dbReference type="SUPFAM" id="SSF53300">
    <property type="entry name" value="vWA-like"/>
    <property type="match status" value="1"/>
</dbReference>
<protein>
    <recommendedName>
        <fullName evidence="3">VWFA domain-containing protein</fullName>
    </recommendedName>
</protein>
<dbReference type="SMART" id="SM00327">
    <property type="entry name" value="VWA"/>
    <property type="match status" value="1"/>
</dbReference>
<keyword evidence="5" id="KW-1185">Reference proteome</keyword>